<keyword evidence="4" id="KW-1185">Reference proteome</keyword>
<proteinExistence type="predicted"/>
<keyword evidence="1" id="KW-0732">Signal</keyword>
<accession>A0AAX1N189</accession>
<feature type="chain" id="PRO_5043466190" evidence="1">
    <location>
        <begin position="21"/>
        <end position="141"/>
    </location>
</feature>
<gene>
    <name evidence="3" type="ORF">KMW28_10750</name>
</gene>
<dbReference type="PANTHER" id="PTHR36919:SF3">
    <property type="entry name" value="BLL5882 PROTEIN"/>
    <property type="match status" value="1"/>
</dbReference>
<organism evidence="3 4">
    <name type="scientific">Flammeovirga yaeyamensis</name>
    <dbReference type="NCBI Taxonomy" id="367791"/>
    <lineage>
        <taxon>Bacteria</taxon>
        <taxon>Pseudomonadati</taxon>
        <taxon>Bacteroidota</taxon>
        <taxon>Cytophagia</taxon>
        <taxon>Cytophagales</taxon>
        <taxon>Flammeovirgaceae</taxon>
        <taxon>Flammeovirga</taxon>
    </lineage>
</organism>
<dbReference type="InterPro" id="IPR019223">
    <property type="entry name" value="DUF2147"/>
</dbReference>
<protein>
    <submittedName>
        <fullName evidence="3">DUF2147 domain-containing protein</fullName>
    </submittedName>
</protein>
<evidence type="ECO:0000259" key="2">
    <source>
        <dbReference type="Pfam" id="PF09917"/>
    </source>
</evidence>
<evidence type="ECO:0000256" key="1">
    <source>
        <dbReference type="SAM" id="SignalP"/>
    </source>
</evidence>
<dbReference type="EMBL" id="CP076132">
    <property type="protein sequence ID" value="QWG00131.1"/>
    <property type="molecule type" value="Genomic_DNA"/>
</dbReference>
<dbReference type="Gene3D" id="2.40.128.520">
    <property type="match status" value="1"/>
</dbReference>
<evidence type="ECO:0000313" key="4">
    <source>
        <dbReference type="Proteomes" id="UP000678679"/>
    </source>
</evidence>
<reference evidence="3 4" key="1">
    <citation type="submission" date="2021-05" db="EMBL/GenBank/DDBJ databases">
        <title>Comparative genomic studies on the polysaccharide-degrading batcterial strains of the Flammeovirga genus.</title>
        <authorList>
            <person name="Zewei F."/>
            <person name="Zheng Z."/>
            <person name="Yu L."/>
            <person name="Ruyue G."/>
            <person name="Yanhong M."/>
            <person name="Yuanyuan C."/>
            <person name="Jingyan G."/>
            <person name="Wenjun H."/>
        </authorList>
    </citation>
    <scope>NUCLEOTIDE SEQUENCE [LARGE SCALE GENOMIC DNA]</scope>
    <source>
        <strain evidence="3 4">NBRC:100898</strain>
    </source>
</reference>
<dbReference type="KEGG" id="fya:KMW28_10750"/>
<feature type="domain" description="DUF2147" evidence="2">
    <location>
        <begin position="27"/>
        <end position="139"/>
    </location>
</feature>
<dbReference type="PANTHER" id="PTHR36919">
    <property type="entry name" value="BLR1215 PROTEIN"/>
    <property type="match status" value="1"/>
</dbReference>
<sequence length="141" mass="16157">MNKTILLLLTGLFLSICSYAQESSVFGIWKTIDDETNEAKAYVEIYKEADNTMSGKIIKLLKDPEDTTCDKCPGNKKDQKVMGMQIIWGMEKNGDQWTDGKVLKPENGKIYSCKVWVEEGKLQVRGYLGFIYKTQTWLRVE</sequence>
<dbReference type="Proteomes" id="UP000678679">
    <property type="component" value="Chromosome 1"/>
</dbReference>
<name>A0AAX1N189_9BACT</name>
<feature type="signal peptide" evidence="1">
    <location>
        <begin position="1"/>
        <end position="20"/>
    </location>
</feature>
<evidence type="ECO:0000313" key="3">
    <source>
        <dbReference type="EMBL" id="QWG00131.1"/>
    </source>
</evidence>
<dbReference type="RefSeq" id="WP_169663417.1">
    <property type="nucleotide sequence ID" value="NZ_CP076132.1"/>
</dbReference>
<dbReference type="AlphaFoldDB" id="A0AAX1N189"/>
<dbReference type="Pfam" id="PF09917">
    <property type="entry name" value="DUF2147"/>
    <property type="match status" value="1"/>
</dbReference>